<dbReference type="EMBL" id="AQGS01001161">
    <property type="protein sequence ID" value="EPS35405.1"/>
    <property type="molecule type" value="Genomic_DNA"/>
</dbReference>
<evidence type="ECO:0000313" key="2">
    <source>
        <dbReference type="EMBL" id="EPS35405.1"/>
    </source>
</evidence>
<organism evidence="2 3">
    <name type="scientific">Dactylellina haptotyla (strain CBS 200.50)</name>
    <name type="common">Nematode-trapping fungus</name>
    <name type="synonym">Monacrosporium haptotylum</name>
    <dbReference type="NCBI Taxonomy" id="1284197"/>
    <lineage>
        <taxon>Eukaryota</taxon>
        <taxon>Fungi</taxon>
        <taxon>Dikarya</taxon>
        <taxon>Ascomycota</taxon>
        <taxon>Pezizomycotina</taxon>
        <taxon>Orbiliomycetes</taxon>
        <taxon>Orbiliales</taxon>
        <taxon>Orbiliaceae</taxon>
        <taxon>Dactylellina</taxon>
    </lineage>
</organism>
<gene>
    <name evidence="2" type="ORF">H072_11262</name>
</gene>
<dbReference type="Proteomes" id="UP000015100">
    <property type="component" value="Unassembled WGS sequence"/>
</dbReference>
<keyword evidence="3" id="KW-1185">Reference proteome</keyword>
<dbReference type="OrthoDB" id="5510429at2759"/>
<evidence type="ECO:0000259" key="1">
    <source>
        <dbReference type="Pfam" id="PF14420"/>
    </source>
</evidence>
<feature type="domain" description="Clr5" evidence="1">
    <location>
        <begin position="32"/>
        <end position="80"/>
    </location>
</feature>
<dbReference type="Pfam" id="PF14420">
    <property type="entry name" value="Clr5"/>
    <property type="match status" value="1"/>
</dbReference>
<sequence>MASIVNQPTEVTYTFVESTGVNINSPRAYTTDDDWEKHKELILALDSQGIKKPGIIRELSQKHGLTISDRQLKHRLTKWKERRRFIHSQPSNPIMRMAHRDIGRQLGNSKTFYKNKKQDGHLILPLKSAVPRSSNLGADALTGSTLIVKRDQSPTQNLVKPTTHIKENNIKAICEETIAFFEKLTLENTEDPRARESEMGDSIGFYLRLIEFILSVARADASGEDLRGFEKEEAEELWQIVTSLPIIDDPKNFVSFLERIGSPRHHQPLEWRLQSFTNALVFVHCYFPSNRDNQISLYIYLDSFLDEMQRYDIKSIVTDLLSDILFKLCAKPGNAQMRILRYLFRADIQRFKVLKIVREFLDKIDEYTLKNPSEVPLSYQIDIWLMKALTLEEQCEENGQLVDRRMEVGARASVQRAGELLLKSIAENSGNKFNYARQFLWLCRVKSVSTKLKRSIAIGVTKADYLNTSGTATSQFSTYSITASIGVLFLDIDYYTEGIFYTRKAIDIFIYVSKNSKEYFVSEISARRWIHGAMNKIAQAMFSRGEDIYARLLSV</sequence>
<dbReference type="InterPro" id="IPR025676">
    <property type="entry name" value="Clr5_dom"/>
</dbReference>
<dbReference type="AlphaFoldDB" id="S7ZXD9"/>
<protein>
    <recommendedName>
        <fullName evidence="1">Clr5 domain-containing protein</fullName>
    </recommendedName>
</protein>
<accession>S7ZXD9</accession>
<name>S7ZXD9_DACHA</name>
<dbReference type="HOGENOM" id="CLU_490906_0_0_1"/>
<reference evidence="3" key="2">
    <citation type="submission" date="2013-04" db="EMBL/GenBank/DDBJ databases">
        <title>Genomic mechanisms accounting for the adaptation to parasitism in nematode-trapping fungi.</title>
        <authorList>
            <person name="Ahren D.G."/>
        </authorList>
    </citation>
    <scope>NUCLEOTIDE SEQUENCE [LARGE SCALE GENOMIC DNA]</scope>
    <source>
        <strain evidence="3">CBS 200.50</strain>
    </source>
</reference>
<reference evidence="2 3" key="1">
    <citation type="journal article" date="2013" name="PLoS Genet.">
        <title>Genomic mechanisms accounting for the adaptation to parasitism in nematode-trapping fungi.</title>
        <authorList>
            <person name="Meerupati T."/>
            <person name="Andersson K.M."/>
            <person name="Friman E."/>
            <person name="Kumar D."/>
            <person name="Tunlid A."/>
            <person name="Ahren D."/>
        </authorList>
    </citation>
    <scope>NUCLEOTIDE SEQUENCE [LARGE SCALE GENOMIC DNA]</scope>
    <source>
        <strain evidence="2 3">CBS 200.50</strain>
    </source>
</reference>
<comment type="caution">
    <text evidence="2">The sequence shown here is derived from an EMBL/GenBank/DDBJ whole genome shotgun (WGS) entry which is preliminary data.</text>
</comment>
<evidence type="ECO:0000313" key="3">
    <source>
        <dbReference type="Proteomes" id="UP000015100"/>
    </source>
</evidence>
<proteinExistence type="predicted"/>